<proteinExistence type="predicted"/>
<dbReference type="EMBL" id="KR029597">
    <property type="protein sequence ID" value="AKH47740.1"/>
    <property type="molecule type" value="Genomic_DNA"/>
</dbReference>
<reference evidence="1" key="2">
    <citation type="submission" date="2015-03" db="EMBL/GenBank/DDBJ databases">
        <authorList>
            <person name="Chow C.-E.T."/>
            <person name="Winget D.M."/>
            <person name="White R.A.III."/>
            <person name="Hallam S.J."/>
            <person name="Suttle C.A."/>
        </authorList>
    </citation>
    <scope>NUCLEOTIDE SEQUENCE</scope>
    <source>
        <strain evidence="1">Oxic1_2</strain>
    </source>
</reference>
<accession>A0A0F7L745</accession>
<protein>
    <submittedName>
        <fullName evidence="1">Uncharacterized protein</fullName>
    </submittedName>
</protein>
<organism evidence="1">
    <name type="scientific">uncultured marine virus</name>
    <dbReference type="NCBI Taxonomy" id="186617"/>
    <lineage>
        <taxon>Viruses</taxon>
        <taxon>environmental samples</taxon>
    </lineage>
</organism>
<reference evidence="1" key="1">
    <citation type="journal article" date="2015" name="Front. Microbiol.">
        <title>Combining genomic sequencing methods to explore viral diversity and reveal potential virus-host interactions.</title>
        <authorList>
            <person name="Chow C.E."/>
            <person name="Winget D.M."/>
            <person name="White R.A.III."/>
            <person name="Hallam S.J."/>
            <person name="Suttle C.A."/>
        </authorList>
    </citation>
    <scope>NUCLEOTIDE SEQUENCE</scope>
    <source>
        <strain evidence="1">Oxic1_2</strain>
    </source>
</reference>
<sequence>MRYTALISLLIMLIHTTSIKSEVITTNNLLDKNFDNGSWTGTADGRHGSNVIASEHDTYIQSDDISLKNDANLTELQIQNGYTTNHEFEYWHWNTYDSSVKSTVTITGANGETTTQIRNYNSSSCGSVNCGDYVTGSDTYTVLSSLQTDYDLSVRYDFTDSSNATENHYGVDLREPSLTVTYESDPFVLNEDIRDEIKNVLEEFKPEKEFIVKEEFKFVEIRTEPKPMEEPKVIEQYKTEPKIEKVYNEKPKEEIKSETKVADKITEEYKKEVSTEVTEQVSDNAKKEVIKEDTDKNDSKKVVKKDSKEEVKTKVSSTKTKTSKPKLDLIMAKVDAQVKDASKNLNIKNIIKLDAMQKDSVSLVEYNNTEFYKPKDIYLDQIAIFDNRSIYKNFDLVQYRNNDIIGIKNKTLQELNINKQRILIELKELKNG</sequence>
<name>A0A0F7L745_9VIRU</name>
<evidence type="ECO:0000313" key="1">
    <source>
        <dbReference type="EMBL" id="AKH47740.1"/>
    </source>
</evidence>